<proteinExistence type="predicted"/>
<keyword evidence="1" id="KW-0732">Signal</keyword>
<feature type="chain" id="PRO_5042268165" description="GLUG domain-containing protein" evidence="1">
    <location>
        <begin position="26"/>
        <end position="712"/>
    </location>
</feature>
<organism evidence="2 3">
    <name type="scientific">Hominiventricola filiformis</name>
    <dbReference type="NCBI Taxonomy" id="2885352"/>
    <lineage>
        <taxon>Bacteria</taxon>
        <taxon>Bacillati</taxon>
        <taxon>Bacillota</taxon>
        <taxon>Clostridia</taxon>
        <taxon>Lachnospirales</taxon>
        <taxon>Lachnospiraceae</taxon>
        <taxon>Hominiventricola</taxon>
    </lineage>
</organism>
<dbReference type="RefSeq" id="WP_331465386.1">
    <property type="nucleotide sequence ID" value="NZ_JAJEPS010000045.1"/>
</dbReference>
<comment type="caution">
    <text evidence="2">The sequence shown here is derived from an EMBL/GenBank/DDBJ whole genome shotgun (WGS) entry which is preliminary data.</text>
</comment>
<evidence type="ECO:0000256" key="1">
    <source>
        <dbReference type="SAM" id="SignalP"/>
    </source>
</evidence>
<feature type="non-terminal residue" evidence="2">
    <location>
        <position position="712"/>
    </location>
</feature>
<evidence type="ECO:0000313" key="3">
    <source>
        <dbReference type="Proteomes" id="UP001198220"/>
    </source>
</evidence>
<dbReference type="Gene3D" id="2.160.20.110">
    <property type="match status" value="1"/>
</dbReference>
<evidence type="ECO:0000313" key="2">
    <source>
        <dbReference type="EMBL" id="MCC2127896.1"/>
    </source>
</evidence>
<dbReference type="EMBL" id="JAJEPS010000045">
    <property type="protein sequence ID" value="MCC2127896.1"/>
    <property type="molecule type" value="Genomic_DNA"/>
</dbReference>
<dbReference type="Proteomes" id="UP001198220">
    <property type="component" value="Unassembled WGS sequence"/>
</dbReference>
<accession>A0AAE3DDM7</accession>
<sequence length="712" mass="74781">MRKRIFSFVLALLMMLSIMPIGVMAAAGTWDGTTVAEPAQEGGVYQIDTAEKLAWFAKQTQTNGNSGISAKLTADINLNNQNWLDYIIGGSGENAVKYSGTFDGDGHTISGFYLSKAFTTNSTSYLGLFGYVESGTVKNLTVDGAMTLDMAKASEAIPDCYAGGVVSYLIGGTIENVINDVEITIDNDTKSYATMPCGGVSAYASYKAVTNADSSYTIVNSMIKNCENKADITGGGYAAGICARLMDVSTAENCKNSGTIYGKTDYAGGISGRMQGGIIESCVNTGSISAEMHAGGIAGALNMVVNKTTENAGNRPGIVKHCYNSGAITVRSTKTTACSGGIAGDASGNGWYTILLSSIMENCYNAGTVTSDHDLRWVGAIAGNYSWMEVANLYYLDTSAAVSIGNPTSSRDKATAKTSEELKSAEFLALIGDAFKEDTGNVNNGYPILTWQPSSGSTEPEEPEVPVTEAYTISAGEDSQINIGEDATVTLTVTNDNETAYNAYFITVAYDTAKLAYKAINTDATVKDENGTLTIAGYGDDKTCGTDNLVLTFTGKASGDAEVSVTAAKIDKSESATVHDAPDATIAAASKVTVSVGGYQVTLDENFEGESTVMPGADYTFTAKDPHYDYTFDAKMGEDAVTPTDNGDGTYSISNVTGNLNIKAASKTPKTYTVTVEGAGKDDVTADNSATYGTDYSFKLTKDDKYIYEVTV</sequence>
<name>A0AAE3DDM7_9FIRM</name>
<keyword evidence="3" id="KW-1185">Reference proteome</keyword>
<protein>
    <recommendedName>
        <fullName evidence="4">GLUG domain-containing protein</fullName>
    </recommendedName>
</protein>
<evidence type="ECO:0008006" key="4">
    <source>
        <dbReference type="Google" id="ProtNLM"/>
    </source>
</evidence>
<dbReference type="AlphaFoldDB" id="A0AAE3DDM7"/>
<gene>
    <name evidence="2" type="ORF">LKD36_17340</name>
</gene>
<feature type="signal peptide" evidence="1">
    <location>
        <begin position="1"/>
        <end position="25"/>
    </location>
</feature>
<reference evidence="2 3" key="1">
    <citation type="submission" date="2021-10" db="EMBL/GenBank/DDBJ databases">
        <title>Anaerobic single-cell dispensing facilitates the cultivation of human gut bacteria.</title>
        <authorList>
            <person name="Afrizal A."/>
        </authorList>
    </citation>
    <scope>NUCLEOTIDE SEQUENCE [LARGE SCALE GENOMIC DNA]</scope>
    <source>
        <strain evidence="2 3">CLA-AA-H276</strain>
    </source>
</reference>